<dbReference type="RefSeq" id="WP_149689119.1">
    <property type="nucleotide sequence ID" value="NZ_SDPQ02000002.1"/>
</dbReference>
<proteinExistence type="predicted"/>
<comment type="caution">
    <text evidence="1">The sequence shown here is derived from an EMBL/GenBank/DDBJ whole genome shotgun (WGS) entry which is preliminary data.</text>
</comment>
<organism evidence="1 2">
    <name type="scientific">Aeromicrobium ginsengisoli</name>
    <dbReference type="NCBI Taxonomy" id="363867"/>
    <lineage>
        <taxon>Bacteria</taxon>
        <taxon>Bacillati</taxon>
        <taxon>Actinomycetota</taxon>
        <taxon>Actinomycetes</taxon>
        <taxon>Propionibacteriales</taxon>
        <taxon>Nocardioidaceae</taxon>
        <taxon>Aeromicrobium</taxon>
    </lineage>
</organism>
<protein>
    <submittedName>
        <fullName evidence="1">Uncharacterized protein</fullName>
    </submittedName>
</protein>
<keyword evidence="2" id="KW-1185">Reference proteome</keyword>
<sequence>MEDHKAQQRVLEALRRLRRGDLTAVGTQRDGETFVIIDWNSASDETQAKQVVMAADRHAAITFTSKHGAVSL</sequence>
<gene>
    <name evidence="1" type="ORF">ESP70_009965</name>
</gene>
<name>A0A5M4FFQ0_9ACTN</name>
<dbReference type="AlphaFoldDB" id="A0A5M4FFQ0"/>
<evidence type="ECO:0000313" key="1">
    <source>
        <dbReference type="EMBL" id="KAA1397671.1"/>
    </source>
</evidence>
<evidence type="ECO:0000313" key="2">
    <source>
        <dbReference type="Proteomes" id="UP000380867"/>
    </source>
</evidence>
<accession>A0A5M4FFQ0</accession>
<reference evidence="1" key="1">
    <citation type="submission" date="2019-09" db="EMBL/GenBank/DDBJ databases">
        <authorList>
            <person name="Li J."/>
        </authorList>
    </citation>
    <scope>NUCLEOTIDE SEQUENCE [LARGE SCALE GENOMIC DNA]</scope>
    <source>
        <strain evidence="1">JCM 14732</strain>
    </source>
</reference>
<dbReference type="EMBL" id="SDPQ02000002">
    <property type="protein sequence ID" value="KAA1397671.1"/>
    <property type="molecule type" value="Genomic_DNA"/>
</dbReference>
<dbReference type="Proteomes" id="UP000380867">
    <property type="component" value="Unassembled WGS sequence"/>
</dbReference>